<reference evidence="8 9" key="1">
    <citation type="submission" date="2024-04" db="EMBL/GenBank/DDBJ databases">
        <authorList>
            <person name="Abashina T."/>
            <person name="Shaikin A."/>
        </authorList>
    </citation>
    <scope>NUCLEOTIDE SEQUENCE [LARGE SCALE GENOMIC DNA]</scope>
    <source>
        <strain evidence="8 9">AAFK</strain>
    </source>
</reference>
<dbReference type="InterPro" id="IPR049560">
    <property type="entry name" value="MeTrfase_RsmB-F_NOP2_cat"/>
</dbReference>
<evidence type="ECO:0000256" key="3">
    <source>
        <dbReference type="ARBA" id="ARBA00022679"/>
    </source>
</evidence>
<feature type="active site" description="Nucleophile" evidence="6">
    <location>
        <position position="239"/>
    </location>
</feature>
<dbReference type="NCBIfam" id="TIGR00446">
    <property type="entry name" value="nop2p"/>
    <property type="match status" value="1"/>
</dbReference>
<feature type="binding site" evidence="6">
    <location>
        <position position="186"/>
    </location>
    <ligand>
        <name>S-adenosyl-L-methionine</name>
        <dbReference type="ChEBI" id="CHEBI:59789"/>
    </ligand>
</feature>
<dbReference type="Proteomes" id="UP001446205">
    <property type="component" value="Unassembled WGS sequence"/>
</dbReference>
<accession>A0ABU9D3S6</accession>
<sequence>MSRQFTPSQDLLDFAARYFGARAGEYLACAGQPTQTLIRVNTHRIRVEALISRLAKRGITLHPSGMDPALFSYTPAGANPGGLLEHAMGLFYLQDLSSFAPVRVLDPQPGERVLDMCAAPGSKTTQISQAMQDQGVLLANDVSLGRVRALAFNLDRLGSINVTQSQFDGERLGRLLPDSFDRVLLDAPCSALGIIGSQPEVMNWWNQGEVVRLVRVQEKLFHSAVKALRPGGRLVYSTCTLTPAENELRVDWALKNLPLELEALPELPGLVIEPGWTEVDGLRLDDRVAGCARVFPPDNAAQGFFIAAFRKKAGQGIAIARPRPNPLRPTMRLLSADAPEIRDILHRMETEYGLPMGQLNNYRYVLDKDLWIVSPDQCKEIARIGQRSGIRMARLHPDGRFSKVTSVFLQWASPWVRKRRVDLPDSAAIVQQLLDAGEIPYSGAEKGQVAIFHEGICLGLGFVQNDRLISRIPDSRRNMVRIA</sequence>
<evidence type="ECO:0000256" key="6">
    <source>
        <dbReference type="PROSITE-ProRule" id="PRU01023"/>
    </source>
</evidence>
<keyword evidence="4 6" id="KW-0949">S-adenosyl-L-methionine</keyword>
<protein>
    <submittedName>
        <fullName evidence="8">RsmB/NOP family class I SAM-dependent RNA methyltransferase</fullName>
        <ecNumber evidence="8">2.1.1.-</ecNumber>
    </submittedName>
</protein>
<dbReference type="PRINTS" id="PR02008">
    <property type="entry name" value="RCMTFAMILY"/>
</dbReference>
<keyword evidence="2 6" id="KW-0489">Methyltransferase</keyword>
<dbReference type="GO" id="GO:0032259">
    <property type="term" value="P:methylation"/>
    <property type="evidence" value="ECO:0007669"/>
    <property type="project" value="UniProtKB-KW"/>
</dbReference>
<comment type="similarity">
    <text evidence="1 6">Belongs to the class I-like SAM-binding methyltransferase superfamily. RsmB/NOP family.</text>
</comment>
<feature type="domain" description="SAM-dependent MTase RsmB/NOP-type" evidence="7">
    <location>
        <begin position="26"/>
        <end position="312"/>
    </location>
</feature>
<dbReference type="GO" id="GO:0008168">
    <property type="term" value="F:methyltransferase activity"/>
    <property type="evidence" value="ECO:0007669"/>
    <property type="project" value="UniProtKB-KW"/>
</dbReference>
<dbReference type="InterPro" id="IPR023267">
    <property type="entry name" value="RCMT"/>
</dbReference>
<keyword evidence="9" id="KW-1185">Reference proteome</keyword>
<dbReference type="Gene3D" id="3.30.70.1170">
    <property type="entry name" value="Sun protein, domain 3"/>
    <property type="match status" value="1"/>
</dbReference>
<dbReference type="InterPro" id="IPR029063">
    <property type="entry name" value="SAM-dependent_MTases_sf"/>
</dbReference>
<evidence type="ECO:0000259" key="7">
    <source>
        <dbReference type="PROSITE" id="PS51686"/>
    </source>
</evidence>
<dbReference type="PROSITE" id="PS01153">
    <property type="entry name" value="NOL1_NOP2_SUN"/>
    <property type="match status" value="1"/>
</dbReference>
<dbReference type="PROSITE" id="PS51686">
    <property type="entry name" value="SAM_MT_RSMB_NOP"/>
    <property type="match status" value="1"/>
</dbReference>
<dbReference type="Pfam" id="PF01189">
    <property type="entry name" value="Methyltr_RsmB-F"/>
    <property type="match status" value="1"/>
</dbReference>
<dbReference type="PANTHER" id="PTHR22807:SF30">
    <property type="entry name" value="28S RRNA (CYTOSINE(4447)-C(5))-METHYLTRANSFERASE-RELATED"/>
    <property type="match status" value="1"/>
</dbReference>
<feature type="binding site" evidence="6">
    <location>
        <position position="141"/>
    </location>
    <ligand>
        <name>S-adenosyl-L-methionine</name>
        <dbReference type="ChEBI" id="CHEBI:59789"/>
    </ligand>
</feature>
<dbReference type="EC" id="2.1.1.-" evidence="8"/>
<name>A0ABU9D3S6_9PROT</name>
<dbReference type="EMBL" id="JBBPCO010000001">
    <property type="protein sequence ID" value="MEK8088220.1"/>
    <property type="molecule type" value="Genomic_DNA"/>
</dbReference>
<keyword evidence="3 6" id="KW-0808">Transferase</keyword>
<proteinExistence type="inferred from homology"/>
<dbReference type="PANTHER" id="PTHR22807">
    <property type="entry name" value="NOP2 YEAST -RELATED NOL1/NOP2/FMU SUN DOMAIN-CONTAINING"/>
    <property type="match status" value="1"/>
</dbReference>
<comment type="caution">
    <text evidence="8">The sequence shown here is derived from an EMBL/GenBank/DDBJ whole genome shotgun (WGS) entry which is preliminary data.</text>
</comment>
<dbReference type="CDD" id="cd02440">
    <property type="entry name" value="AdoMet_MTases"/>
    <property type="match status" value="1"/>
</dbReference>
<dbReference type="InterPro" id="IPR001678">
    <property type="entry name" value="MeTrfase_RsmB-F_NOP2_dom"/>
</dbReference>
<dbReference type="SUPFAM" id="SSF53335">
    <property type="entry name" value="S-adenosyl-L-methionine-dependent methyltransferases"/>
    <property type="match status" value="1"/>
</dbReference>
<organism evidence="8 9">
    <name type="scientific">Thermithiobacillus plumbiphilus</name>
    <dbReference type="NCBI Taxonomy" id="1729899"/>
    <lineage>
        <taxon>Bacteria</taxon>
        <taxon>Pseudomonadati</taxon>
        <taxon>Pseudomonadota</taxon>
        <taxon>Acidithiobacillia</taxon>
        <taxon>Acidithiobacillales</taxon>
        <taxon>Thermithiobacillaceae</taxon>
        <taxon>Thermithiobacillus</taxon>
    </lineage>
</organism>
<dbReference type="Gene3D" id="3.40.50.150">
    <property type="entry name" value="Vaccinia Virus protein VP39"/>
    <property type="match status" value="1"/>
</dbReference>
<gene>
    <name evidence="8" type="ORF">WOB96_00430</name>
</gene>
<evidence type="ECO:0000313" key="9">
    <source>
        <dbReference type="Proteomes" id="UP001446205"/>
    </source>
</evidence>
<evidence type="ECO:0000256" key="5">
    <source>
        <dbReference type="ARBA" id="ARBA00022884"/>
    </source>
</evidence>
<evidence type="ECO:0000256" key="4">
    <source>
        <dbReference type="ARBA" id="ARBA00022691"/>
    </source>
</evidence>
<feature type="binding site" evidence="6">
    <location>
        <position position="168"/>
    </location>
    <ligand>
        <name>S-adenosyl-L-methionine</name>
        <dbReference type="ChEBI" id="CHEBI:59789"/>
    </ligand>
</feature>
<dbReference type="RefSeq" id="WP_341369286.1">
    <property type="nucleotide sequence ID" value="NZ_JBBPCO010000001.1"/>
</dbReference>
<feature type="binding site" evidence="6">
    <location>
        <begin position="117"/>
        <end position="123"/>
    </location>
    <ligand>
        <name>S-adenosyl-L-methionine</name>
        <dbReference type="ChEBI" id="CHEBI:59789"/>
    </ligand>
</feature>
<evidence type="ECO:0000256" key="1">
    <source>
        <dbReference type="ARBA" id="ARBA00007494"/>
    </source>
</evidence>
<dbReference type="InterPro" id="IPR018314">
    <property type="entry name" value="RsmB/NOL1/NOP2-like_CS"/>
</dbReference>
<dbReference type="InterPro" id="IPR011023">
    <property type="entry name" value="Nop2p"/>
</dbReference>
<keyword evidence="5 6" id="KW-0694">RNA-binding</keyword>
<evidence type="ECO:0000313" key="8">
    <source>
        <dbReference type="EMBL" id="MEK8088220.1"/>
    </source>
</evidence>
<evidence type="ECO:0000256" key="2">
    <source>
        <dbReference type="ARBA" id="ARBA00022603"/>
    </source>
</evidence>